<evidence type="ECO:0000259" key="1">
    <source>
        <dbReference type="SMART" id="SM00849"/>
    </source>
</evidence>
<dbReference type="SMART" id="SM00849">
    <property type="entry name" value="Lactamase_B"/>
    <property type="match status" value="1"/>
</dbReference>
<evidence type="ECO:0000313" key="3">
    <source>
        <dbReference type="Proteomes" id="UP001379533"/>
    </source>
</evidence>
<dbReference type="InterPro" id="IPR036866">
    <property type="entry name" value="RibonucZ/Hydroxyglut_hydro"/>
</dbReference>
<organism evidence="2 3">
    <name type="scientific">Pendulispora brunnea</name>
    <dbReference type="NCBI Taxonomy" id="2905690"/>
    <lineage>
        <taxon>Bacteria</taxon>
        <taxon>Pseudomonadati</taxon>
        <taxon>Myxococcota</taxon>
        <taxon>Myxococcia</taxon>
        <taxon>Myxococcales</taxon>
        <taxon>Sorangiineae</taxon>
        <taxon>Pendulisporaceae</taxon>
        <taxon>Pendulispora</taxon>
    </lineage>
</organism>
<dbReference type="Pfam" id="PF12706">
    <property type="entry name" value="Lactamase_B_2"/>
    <property type="match status" value="1"/>
</dbReference>
<dbReference type="EMBL" id="CP089982">
    <property type="protein sequence ID" value="WXA93772.1"/>
    <property type="molecule type" value="Genomic_DNA"/>
</dbReference>
<gene>
    <name evidence="2" type="ORF">LZC95_45880</name>
</gene>
<dbReference type="Gene3D" id="3.60.15.10">
    <property type="entry name" value="Ribonuclease Z/Hydroxyacylglutathione hydrolase-like"/>
    <property type="match status" value="1"/>
</dbReference>
<reference evidence="2 3" key="1">
    <citation type="submission" date="2021-12" db="EMBL/GenBank/DDBJ databases">
        <title>Discovery of the Pendulisporaceae a myxobacterial family with distinct sporulation behavior and unique specialized metabolism.</title>
        <authorList>
            <person name="Garcia R."/>
            <person name="Popoff A."/>
            <person name="Bader C.D."/>
            <person name="Loehr J."/>
            <person name="Walesch S."/>
            <person name="Walt C."/>
            <person name="Boldt J."/>
            <person name="Bunk B."/>
            <person name="Haeckl F.J.F.P.J."/>
            <person name="Gunesch A.P."/>
            <person name="Birkelbach J."/>
            <person name="Nuebel U."/>
            <person name="Pietschmann T."/>
            <person name="Bach T."/>
            <person name="Mueller R."/>
        </authorList>
    </citation>
    <scope>NUCLEOTIDE SEQUENCE [LARGE SCALE GENOMIC DNA]</scope>
    <source>
        <strain evidence="2 3">MSr12523</strain>
    </source>
</reference>
<dbReference type="InterPro" id="IPR001279">
    <property type="entry name" value="Metallo-B-lactamas"/>
</dbReference>
<dbReference type="Proteomes" id="UP001379533">
    <property type="component" value="Chromosome"/>
</dbReference>
<keyword evidence="3" id="KW-1185">Reference proteome</keyword>
<dbReference type="SUPFAM" id="SSF56281">
    <property type="entry name" value="Metallo-hydrolase/oxidoreductase"/>
    <property type="match status" value="1"/>
</dbReference>
<dbReference type="RefSeq" id="WP_394844371.1">
    <property type="nucleotide sequence ID" value="NZ_CP089982.1"/>
</dbReference>
<sequence length="280" mass="30726">MRITFWGVRGSIPTPGPDTVEIGGNTSCLEVRAGKAIVIFDGGTGLRLLGQKLLKEMPITAHIFFSHVHWDHIQGFPFFAPAFVPGNHIHLYGGNNVSRTLEETLAGQMDYPSFPVHLSEMGAKMTFADLYEGQTLEIDSGDGSAFRITTCRGNHPNGVWAYRFEHKGRSAVYATDTEHYSVVDPKLCRLAKDVDVLIYDAMYTPEEYAGTAGTGGPKVGWGHSTIDEAAKLAKAANAKKLVLFHHDPGQSDAAVRDKERRCREWFANTVAAYEGLSIEP</sequence>
<name>A0ABZ2K8X2_9BACT</name>
<accession>A0ABZ2K8X2</accession>
<dbReference type="CDD" id="cd07715">
    <property type="entry name" value="TaR3-like_MBL-fold"/>
    <property type="match status" value="1"/>
</dbReference>
<feature type="domain" description="Metallo-beta-lactamase" evidence="1">
    <location>
        <begin position="25"/>
        <end position="223"/>
    </location>
</feature>
<protein>
    <submittedName>
        <fullName evidence="2">MBL fold metallo-hydrolase</fullName>
    </submittedName>
</protein>
<dbReference type="PANTHER" id="PTHR46018">
    <property type="entry name" value="ZINC PHOSPHODIESTERASE ELAC PROTEIN 1"/>
    <property type="match status" value="1"/>
</dbReference>
<evidence type="ECO:0000313" key="2">
    <source>
        <dbReference type="EMBL" id="WXA93772.1"/>
    </source>
</evidence>
<proteinExistence type="predicted"/>
<dbReference type="PANTHER" id="PTHR46018:SF2">
    <property type="entry name" value="ZINC PHOSPHODIESTERASE ELAC PROTEIN 1"/>
    <property type="match status" value="1"/>
</dbReference>